<dbReference type="GO" id="GO:0015562">
    <property type="term" value="F:efflux transmembrane transporter activity"/>
    <property type="evidence" value="ECO:0007669"/>
    <property type="project" value="TreeGrafter"/>
</dbReference>
<dbReference type="InterPro" id="IPR006143">
    <property type="entry name" value="RND_pump_MFP"/>
</dbReference>
<dbReference type="Gene3D" id="2.40.420.20">
    <property type="match status" value="1"/>
</dbReference>
<dbReference type="NCBIfam" id="TIGR01730">
    <property type="entry name" value="RND_mfp"/>
    <property type="match status" value="1"/>
</dbReference>
<dbReference type="Gene3D" id="2.40.30.170">
    <property type="match status" value="1"/>
</dbReference>
<dbReference type="Proteomes" id="UP000256838">
    <property type="component" value="Unassembled WGS sequence"/>
</dbReference>
<evidence type="ECO:0000256" key="1">
    <source>
        <dbReference type="ARBA" id="ARBA00009477"/>
    </source>
</evidence>
<dbReference type="GO" id="GO:1990281">
    <property type="term" value="C:efflux pump complex"/>
    <property type="evidence" value="ECO:0007669"/>
    <property type="project" value="TreeGrafter"/>
</dbReference>
<evidence type="ECO:0000313" key="3">
    <source>
        <dbReference type="EMBL" id="RDU97312.1"/>
    </source>
</evidence>
<keyword evidence="4" id="KW-1185">Reference proteome</keyword>
<feature type="signal peptide" evidence="2">
    <location>
        <begin position="1"/>
        <end position="21"/>
    </location>
</feature>
<dbReference type="PROSITE" id="PS51257">
    <property type="entry name" value="PROKAR_LIPOPROTEIN"/>
    <property type="match status" value="1"/>
</dbReference>
<dbReference type="RefSeq" id="WP_115535123.1">
    <property type="nucleotide sequence ID" value="NZ_QRGA01000010.1"/>
</dbReference>
<name>A0A3D8JWY4_9BURK</name>
<dbReference type="OrthoDB" id="8992784at2"/>
<keyword evidence="2" id="KW-0732">Signal</keyword>
<sequence>MMNRFILAAAVLAAWSGYACAGTDAGAPSVLVTQTALRQGSLPKTVQAYGVVQASASASRTVAASTSSVVQAIYVREGEEVAAGAPLLQLMPSPETAAAYSQARSAFTVAQQLAARTQTMFAQHLSTAQQLADAQKAESDAQANLTALKTQGAGGAQVLRAPFRAVVLHLSATQGTLASAGTSLLELASPEKAVLKVGVVPAQAMLVGSGNAASVAAVGEDQRWPGTVVQRGSMINPSTGLVPIEIALPPGHFMPGEAADATIAVGQTQGYVVPHAAILVNDHGGTYVVQDDALKARKVEVSVAGSHADEDVIRGDGLNPKQPLVLSGNYQLDDGMLMRVAAQGAQSGKGEK</sequence>
<gene>
    <name evidence="3" type="ORF">DWV00_18950</name>
</gene>
<dbReference type="Gene3D" id="2.40.50.100">
    <property type="match status" value="1"/>
</dbReference>
<comment type="similarity">
    <text evidence="1">Belongs to the membrane fusion protein (MFP) (TC 8.A.1) family.</text>
</comment>
<dbReference type="AlphaFoldDB" id="A0A3D8JWY4"/>
<dbReference type="Gene3D" id="1.10.287.470">
    <property type="entry name" value="Helix hairpin bin"/>
    <property type="match status" value="1"/>
</dbReference>
<proteinExistence type="inferred from homology"/>
<dbReference type="SUPFAM" id="SSF111369">
    <property type="entry name" value="HlyD-like secretion proteins"/>
    <property type="match status" value="1"/>
</dbReference>
<accession>A0A3D8JWY4</accession>
<feature type="chain" id="PRO_5017707140" evidence="2">
    <location>
        <begin position="22"/>
        <end position="352"/>
    </location>
</feature>
<reference evidence="3 4" key="1">
    <citation type="submission" date="2018-08" db="EMBL/GenBank/DDBJ databases">
        <title>Paraburkholderia sp. DHOM06 isolated from forest soil.</title>
        <authorList>
            <person name="Gao Z.-H."/>
            <person name="Qiu L.-H."/>
        </authorList>
    </citation>
    <scope>NUCLEOTIDE SEQUENCE [LARGE SCALE GENOMIC DNA]</scope>
    <source>
        <strain evidence="3 4">DHOM06</strain>
    </source>
</reference>
<comment type="caution">
    <text evidence="3">The sequence shown here is derived from an EMBL/GenBank/DDBJ whole genome shotgun (WGS) entry which is preliminary data.</text>
</comment>
<evidence type="ECO:0000313" key="4">
    <source>
        <dbReference type="Proteomes" id="UP000256838"/>
    </source>
</evidence>
<organism evidence="3 4">
    <name type="scientific">Trinickia dinghuensis</name>
    <dbReference type="NCBI Taxonomy" id="2291023"/>
    <lineage>
        <taxon>Bacteria</taxon>
        <taxon>Pseudomonadati</taxon>
        <taxon>Pseudomonadota</taxon>
        <taxon>Betaproteobacteria</taxon>
        <taxon>Burkholderiales</taxon>
        <taxon>Burkholderiaceae</taxon>
        <taxon>Trinickia</taxon>
    </lineage>
</organism>
<evidence type="ECO:0000256" key="2">
    <source>
        <dbReference type="SAM" id="SignalP"/>
    </source>
</evidence>
<dbReference type="PANTHER" id="PTHR30469">
    <property type="entry name" value="MULTIDRUG RESISTANCE PROTEIN MDTA"/>
    <property type="match status" value="1"/>
</dbReference>
<protein>
    <submittedName>
        <fullName evidence="3">Efflux RND transporter periplasmic adaptor subunit</fullName>
    </submittedName>
</protein>
<dbReference type="EMBL" id="QRGA01000010">
    <property type="protein sequence ID" value="RDU97312.1"/>
    <property type="molecule type" value="Genomic_DNA"/>
</dbReference>